<dbReference type="EC" id="1.1.1.133" evidence="2"/>
<evidence type="ECO:0000259" key="3">
    <source>
        <dbReference type="Pfam" id="PF04321"/>
    </source>
</evidence>
<keyword evidence="2" id="KW-0521">NADP</keyword>
<keyword evidence="5" id="KW-1185">Reference proteome</keyword>
<dbReference type="PANTHER" id="PTHR10491:SF4">
    <property type="entry name" value="METHIONINE ADENOSYLTRANSFERASE 2 SUBUNIT BETA"/>
    <property type="match status" value="1"/>
</dbReference>
<dbReference type="SUPFAM" id="SSF51735">
    <property type="entry name" value="NAD(P)-binding Rossmann-fold domains"/>
    <property type="match status" value="1"/>
</dbReference>
<comment type="caution">
    <text evidence="4">The sequence shown here is derived from an EMBL/GenBank/DDBJ whole genome shotgun (WGS) entry which is preliminary data.</text>
</comment>
<keyword evidence="2" id="KW-0560">Oxidoreductase</keyword>
<reference evidence="4 5" key="1">
    <citation type="submission" date="2020-07" db="EMBL/GenBank/DDBJ databases">
        <title>Sequencing the genomes of 1000 actinobacteria strains.</title>
        <authorList>
            <person name="Klenk H.-P."/>
        </authorList>
    </citation>
    <scope>NUCLEOTIDE SEQUENCE [LARGE SCALE GENOMIC DNA]</scope>
    <source>
        <strain evidence="4 5">DSM 23737</strain>
    </source>
</reference>
<dbReference type="EMBL" id="JACGWU010000003">
    <property type="protein sequence ID" value="MBA8829217.1"/>
    <property type="molecule type" value="Genomic_DNA"/>
</dbReference>
<gene>
    <name evidence="4" type="ORF">FB555_001320</name>
</gene>
<name>A0A7W3PP79_9MICO</name>
<dbReference type="Gene3D" id="3.90.25.10">
    <property type="entry name" value="UDP-galactose 4-epimerase, domain 1"/>
    <property type="match status" value="1"/>
</dbReference>
<evidence type="ECO:0000256" key="1">
    <source>
        <dbReference type="ARBA" id="ARBA00010944"/>
    </source>
</evidence>
<dbReference type="GO" id="GO:0019305">
    <property type="term" value="P:dTDP-rhamnose biosynthetic process"/>
    <property type="evidence" value="ECO:0007669"/>
    <property type="project" value="UniProtKB-UniPathway"/>
</dbReference>
<evidence type="ECO:0000256" key="2">
    <source>
        <dbReference type="RuleBase" id="RU364082"/>
    </source>
</evidence>
<dbReference type="InterPro" id="IPR029903">
    <property type="entry name" value="RmlD-like-bd"/>
</dbReference>
<dbReference type="AlphaFoldDB" id="A0A7W3PP79"/>
<comment type="function">
    <text evidence="2">Catalyzes the reduction of dTDP-6-deoxy-L-lyxo-4-hexulose to yield dTDP-L-rhamnose.</text>
</comment>
<comment type="similarity">
    <text evidence="1 2">Belongs to the dTDP-4-dehydrorhamnose reductase family.</text>
</comment>
<dbReference type="InterPro" id="IPR036291">
    <property type="entry name" value="NAD(P)-bd_dom_sf"/>
</dbReference>
<sequence>MMLVLGANGQLGLALREHFPDARFVSRQEFDVADASACEAFPLADFSTVINASAYTAVDLAETEQGRRDAWATNVTGLGFLARACTTRDITLVHVSSDYVFDGTATSPYLETDPLCPLGVYGQTKAAGDVVVATVPKHFIVRTSWVIGEGNNFVRTMASLADRGIAPSVVNDQIGRLTFTDDLARGIKHLLTSGAAFGTYNLTNAGEPASWADIAAQVFELTGHDPASVTGVSTAEYYAGKDGIAPRPAYSVLDTSRIEATGFAASPWQEKLAGYVSALKL</sequence>
<dbReference type="Gene3D" id="3.40.50.720">
    <property type="entry name" value="NAD(P)-binding Rossmann-like Domain"/>
    <property type="match status" value="1"/>
</dbReference>
<organism evidence="4 5">
    <name type="scientific">Alpinimonas psychrophila</name>
    <dbReference type="NCBI Taxonomy" id="748908"/>
    <lineage>
        <taxon>Bacteria</taxon>
        <taxon>Bacillati</taxon>
        <taxon>Actinomycetota</taxon>
        <taxon>Actinomycetes</taxon>
        <taxon>Micrococcales</taxon>
        <taxon>Microbacteriaceae</taxon>
        <taxon>Alpinimonas</taxon>
    </lineage>
</organism>
<dbReference type="Pfam" id="PF04321">
    <property type="entry name" value="RmlD_sub_bind"/>
    <property type="match status" value="1"/>
</dbReference>
<dbReference type="UniPathway" id="UPA00124"/>
<dbReference type="InterPro" id="IPR005913">
    <property type="entry name" value="dTDP_dehydrorham_reduct"/>
</dbReference>
<dbReference type="GO" id="GO:0005829">
    <property type="term" value="C:cytosol"/>
    <property type="evidence" value="ECO:0007669"/>
    <property type="project" value="TreeGrafter"/>
</dbReference>
<evidence type="ECO:0000313" key="5">
    <source>
        <dbReference type="Proteomes" id="UP000524237"/>
    </source>
</evidence>
<accession>A0A7W3PP79</accession>
<dbReference type="Proteomes" id="UP000524237">
    <property type="component" value="Unassembled WGS sequence"/>
</dbReference>
<dbReference type="GO" id="GO:0008831">
    <property type="term" value="F:dTDP-4-dehydrorhamnose reductase activity"/>
    <property type="evidence" value="ECO:0007669"/>
    <property type="project" value="UniProtKB-EC"/>
</dbReference>
<protein>
    <recommendedName>
        <fullName evidence="2">dTDP-4-dehydrorhamnose reductase</fullName>
        <ecNumber evidence="2">1.1.1.133</ecNumber>
    </recommendedName>
</protein>
<proteinExistence type="inferred from homology"/>
<evidence type="ECO:0000313" key="4">
    <source>
        <dbReference type="EMBL" id="MBA8829217.1"/>
    </source>
</evidence>
<dbReference type="CDD" id="cd05254">
    <property type="entry name" value="dTDP_HR_like_SDR_e"/>
    <property type="match status" value="1"/>
</dbReference>
<dbReference type="PANTHER" id="PTHR10491">
    <property type="entry name" value="DTDP-4-DEHYDRORHAMNOSE REDUCTASE"/>
    <property type="match status" value="1"/>
</dbReference>
<comment type="pathway">
    <text evidence="2">Carbohydrate biosynthesis; dTDP-L-rhamnose biosynthesis.</text>
</comment>
<feature type="domain" description="RmlD-like substrate binding" evidence="3">
    <location>
        <begin position="2"/>
        <end position="279"/>
    </location>
</feature>